<name>A0A0G4GJH7_9ALVE</name>
<protein>
    <submittedName>
        <fullName evidence="2">Uncharacterized protein</fullName>
    </submittedName>
</protein>
<organism evidence="2">
    <name type="scientific">Chromera velia CCMP2878</name>
    <dbReference type="NCBI Taxonomy" id="1169474"/>
    <lineage>
        <taxon>Eukaryota</taxon>
        <taxon>Sar</taxon>
        <taxon>Alveolata</taxon>
        <taxon>Colpodellida</taxon>
        <taxon>Chromeraceae</taxon>
        <taxon>Chromera</taxon>
    </lineage>
</organism>
<dbReference type="EMBL" id="CDMZ01001273">
    <property type="protein sequence ID" value="CEM30068.1"/>
    <property type="molecule type" value="Genomic_DNA"/>
</dbReference>
<evidence type="ECO:0000313" key="2">
    <source>
        <dbReference type="EMBL" id="CEM30068.1"/>
    </source>
</evidence>
<sequence length="369" mass="40782">MHQSIGFGLSLLLGALLMSSVRSGTVTLQVFSGSEDPQWAITKAQEGELERLLEQPKVFRKHGSYRVMGYRGFLVTLGQEGREKEVWVHDAPQVEDWLLDTRPVSEDGIDSVPSQVLEHVRAEIKTRILEDTQGVCSETGQTCGVGAETGEMLDPCCSGSRCFCESPSVCMCKSLFEEEKVSQSPRPIPYLKRNIKRERFEKDVCDETPIRGPDSIPDFDPATDDNGCFKKRCGYNNCYNYGNDIVTNTFAQPGEGTGAKWKVNTCEDVTRAAESDGLMSIPLSLTQGNDMPPPPKKGHLVALFIWPGTNFHWARQDSNGLWSHKPGGTPVSNTDNTGKVIKDASQAELSPWSKFCGYFSTTPSEVKIE</sequence>
<evidence type="ECO:0000256" key="1">
    <source>
        <dbReference type="SAM" id="SignalP"/>
    </source>
</evidence>
<feature type="chain" id="PRO_5005190102" evidence="1">
    <location>
        <begin position="24"/>
        <end position="369"/>
    </location>
</feature>
<proteinExistence type="predicted"/>
<gene>
    <name evidence="2" type="ORF">Cvel_22173</name>
</gene>
<feature type="signal peptide" evidence="1">
    <location>
        <begin position="1"/>
        <end position="23"/>
    </location>
</feature>
<dbReference type="VEuPathDB" id="CryptoDB:Cvel_22173"/>
<accession>A0A0G4GJH7</accession>
<keyword evidence="1" id="KW-0732">Signal</keyword>
<dbReference type="AlphaFoldDB" id="A0A0G4GJH7"/>
<reference evidence="2" key="1">
    <citation type="submission" date="2014-11" db="EMBL/GenBank/DDBJ databases">
        <authorList>
            <person name="Otto D Thomas"/>
            <person name="Naeem Raeece"/>
        </authorList>
    </citation>
    <scope>NUCLEOTIDE SEQUENCE</scope>
</reference>